<name>A0A2H3L3J7_9CHLR</name>
<protein>
    <recommendedName>
        <fullName evidence="3">DUF4258 domain-containing protein</fullName>
    </recommendedName>
</protein>
<dbReference type="AlphaFoldDB" id="A0A2H3L3J7"/>
<evidence type="ECO:0000313" key="2">
    <source>
        <dbReference type="Proteomes" id="UP000220922"/>
    </source>
</evidence>
<dbReference type="RefSeq" id="WP_097655091.1">
    <property type="nucleotide sequence ID" value="NZ_LYXE01000180.1"/>
</dbReference>
<accession>A0A2H3L3J7</accession>
<keyword evidence="2" id="KW-1185">Reference proteome</keyword>
<reference evidence="1 2" key="1">
    <citation type="submission" date="2016-05" db="EMBL/GenBank/DDBJ databases">
        <authorList>
            <person name="Lavstsen T."/>
            <person name="Jespersen J.S."/>
        </authorList>
    </citation>
    <scope>NUCLEOTIDE SEQUENCE [LARGE SCALE GENOMIC DNA]</scope>
    <source>
        <strain evidence="1 2">B7-9</strain>
    </source>
</reference>
<sequence length="105" mass="11983">MRPLTWARVNYAMRAWQVRQQMSADERSLLDSALAFIKHGPEDGLVVGTDEGDGTVIRQVSVRQIHVQYAVKLWQVGRVLLITMIESRHWEPLDDGPTLSSQGRR</sequence>
<proteinExistence type="predicted"/>
<gene>
    <name evidence="1" type="ORF">A9Q02_22640</name>
</gene>
<dbReference type="Proteomes" id="UP000220922">
    <property type="component" value="Unassembled WGS sequence"/>
</dbReference>
<dbReference type="OrthoDB" id="161990at2"/>
<organism evidence="1 2">
    <name type="scientific">Candidatus Chloroploca asiatica</name>
    <dbReference type="NCBI Taxonomy" id="1506545"/>
    <lineage>
        <taxon>Bacteria</taxon>
        <taxon>Bacillati</taxon>
        <taxon>Chloroflexota</taxon>
        <taxon>Chloroflexia</taxon>
        <taxon>Chloroflexales</taxon>
        <taxon>Chloroflexineae</taxon>
        <taxon>Oscillochloridaceae</taxon>
        <taxon>Candidatus Chloroploca</taxon>
    </lineage>
</organism>
<dbReference type="EMBL" id="LYXE01000180">
    <property type="protein sequence ID" value="PDV96810.1"/>
    <property type="molecule type" value="Genomic_DNA"/>
</dbReference>
<comment type="caution">
    <text evidence="1">The sequence shown here is derived from an EMBL/GenBank/DDBJ whole genome shotgun (WGS) entry which is preliminary data.</text>
</comment>
<evidence type="ECO:0000313" key="1">
    <source>
        <dbReference type="EMBL" id="PDV96810.1"/>
    </source>
</evidence>
<evidence type="ECO:0008006" key="3">
    <source>
        <dbReference type="Google" id="ProtNLM"/>
    </source>
</evidence>